<feature type="transmembrane region" description="Helical" evidence="1">
    <location>
        <begin position="390"/>
        <end position="409"/>
    </location>
</feature>
<keyword evidence="1" id="KW-0812">Transmembrane</keyword>
<feature type="transmembrane region" description="Helical" evidence="1">
    <location>
        <begin position="354"/>
        <end position="378"/>
    </location>
</feature>
<feature type="transmembrane region" description="Helical" evidence="1">
    <location>
        <begin position="192"/>
        <end position="213"/>
    </location>
</feature>
<feature type="transmembrane region" description="Helical" evidence="1">
    <location>
        <begin position="58"/>
        <end position="79"/>
    </location>
</feature>
<evidence type="ECO:0000256" key="1">
    <source>
        <dbReference type="SAM" id="Phobius"/>
    </source>
</evidence>
<keyword evidence="1" id="KW-1133">Transmembrane helix</keyword>
<sequence>MDVLIAAALAVMQPHMLLIVLLGVTAGLFVGALPGLTATMALALMLPFTFAMDALEGLVALGAVYMGTIYGGAFTAILINTPGTPSSIATTFDGHPMAKQGRALEAISIATIASVVGGVVGVTFLLLAAPPLAQLALKFGPSEMFWVAILGLTLIGSLATGSVLKGLLGGAIGLIIGTIGISPIGGETRFTFGWVPLQAGISLIVALIGLFVIPELLSMMRQGRAAIDTTTGLGDGGFRFGTALRTVFAKPVNLIRSCVVGQIIAIIPGAGGSITSLVAYNEAKRGSDDPDSFGKGNPEGLVASESSNNVMVAGSMVPLLTLGIPGAPPDAVILGVMLLHGLRPGLDLFAETGVLANGFIMSMGLAALMLIPVGLLGGRLIYQVIMRTPHYFLVPTILVITMLGTYALRNNLVDVALMLGLGVVGFGIRGLGLDAAPIVLGLILGTIAEQGYVQTILGGMAMDIPQLRLLENTLSQILIVLTVAVIGWTAWPKSRRRKD</sequence>
<gene>
    <name evidence="3" type="ORF">ROE7235_00215</name>
</gene>
<reference evidence="4" key="1">
    <citation type="submission" date="2018-08" db="EMBL/GenBank/DDBJ databases">
        <authorList>
            <person name="Rodrigo-Torres L."/>
            <person name="Arahal R. D."/>
            <person name="Lucena T."/>
        </authorList>
    </citation>
    <scope>NUCLEOTIDE SEQUENCE [LARGE SCALE GENOMIC DNA]</scope>
    <source>
        <strain evidence="4">CECT 7235</strain>
    </source>
</reference>
<evidence type="ECO:0000259" key="2">
    <source>
        <dbReference type="Pfam" id="PF01970"/>
    </source>
</evidence>
<dbReference type="InterPro" id="IPR002823">
    <property type="entry name" value="DUF112_TM"/>
</dbReference>
<feature type="transmembrane region" description="Helical" evidence="1">
    <location>
        <begin position="415"/>
        <end position="432"/>
    </location>
</feature>
<evidence type="ECO:0000313" key="4">
    <source>
        <dbReference type="Proteomes" id="UP000272908"/>
    </source>
</evidence>
<evidence type="ECO:0000313" key="3">
    <source>
        <dbReference type="EMBL" id="SUZ30492.1"/>
    </source>
</evidence>
<dbReference type="AlphaFoldDB" id="A0A3B0M2V7"/>
<feature type="domain" description="DUF112" evidence="2">
    <location>
        <begin position="17"/>
        <end position="440"/>
    </location>
</feature>
<name>A0A3B0M2V7_9RHOB</name>
<dbReference type="OrthoDB" id="9791872at2"/>
<dbReference type="Pfam" id="PF01970">
    <property type="entry name" value="TctA"/>
    <property type="match status" value="1"/>
</dbReference>
<feature type="transmembrane region" description="Helical" evidence="1">
    <location>
        <begin position="167"/>
        <end position="186"/>
    </location>
</feature>
<dbReference type="PANTHER" id="PTHR35342:SF5">
    <property type="entry name" value="TRICARBOXYLIC TRANSPORT PROTEIN"/>
    <property type="match status" value="1"/>
</dbReference>
<keyword evidence="1" id="KW-0472">Membrane</keyword>
<feature type="transmembrane region" description="Helical" evidence="1">
    <location>
        <begin position="106"/>
        <end position="132"/>
    </location>
</feature>
<proteinExistence type="predicted"/>
<feature type="transmembrane region" description="Helical" evidence="1">
    <location>
        <begin position="473"/>
        <end position="491"/>
    </location>
</feature>
<dbReference type="Proteomes" id="UP000272908">
    <property type="component" value="Unassembled WGS sequence"/>
</dbReference>
<dbReference type="PANTHER" id="PTHR35342">
    <property type="entry name" value="TRICARBOXYLIC TRANSPORT PROTEIN"/>
    <property type="match status" value="1"/>
</dbReference>
<protein>
    <recommendedName>
        <fullName evidence="2">DUF112 domain-containing protein</fullName>
    </recommendedName>
</protein>
<organism evidence="3 4">
    <name type="scientific">Roseinatronobacter ekhonensis</name>
    <dbReference type="NCBI Taxonomy" id="254356"/>
    <lineage>
        <taxon>Bacteria</taxon>
        <taxon>Pseudomonadati</taxon>
        <taxon>Pseudomonadota</taxon>
        <taxon>Alphaproteobacteria</taxon>
        <taxon>Rhodobacterales</taxon>
        <taxon>Paracoccaceae</taxon>
        <taxon>Roseinatronobacter</taxon>
    </lineage>
</organism>
<dbReference type="EMBL" id="UIHC01000002">
    <property type="protein sequence ID" value="SUZ30492.1"/>
    <property type="molecule type" value="Genomic_DNA"/>
</dbReference>
<keyword evidence="4" id="KW-1185">Reference proteome</keyword>
<feature type="transmembrane region" description="Helical" evidence="1">
    <location>
        <begin position="144"/>
        <end position="160"/>
    </location>
</feature>
<feature type="transmembrane region" description="Helical" evidence="1">
    <location>
        <begin position="17"/>
        <end position="46"/>
    </location>
</feature>
<accession>A0A3B0M2V7</accession>
<dbReference type="RefSeq" id="WP_121092810.1">
    <property type="nucleotide sequence ID" value="NZ_UIHC01000002.1"/>
</dbReference>
<feature type="transmembrane region" description="Helical" evidence="1">
    <location>
        <begin position="319"/>
        <end position="342"/>
    </location>
</feature>
<feature type="transmembrane region" description="Helical" evidence="1">
    <location>
        <begin position="439"/>
        <end position="461"/>
    </location>
</feature>